<dbReference type="InterPro" id="IPR023393">
    <property type="entry name" value="START-like_dom_sf"/>
</dbReference>
<dbReference type="SUPFAM" id="SSF55961">
    <property type="entry name" value="Bet v1-like"/>
    <property type="match status" value="1"/>
</dbReference>
<dbReference type="Pfam" id="PF08327">
    <property type="entry name" value="AHSA1"/>
    <property type="match status" value="1"/>
</dbReference>
<evidence type="ECO:0000313" key="3">
    <source>
        <dbReference type="EMBL" id="MBC6450933.1"/>
    </source>
</evidence>
<organism evidence="3 4">
    <name type="scientific">Actinokineospora xionganensis</name>
    <dbReference type="NCBI Taxonomy" id="2684470"/>
    <lineage>
        <taxon>Bacteria</taxon>
        <taxon>Bacillati</taxon>
        <taxon>Actinomycetota</taxon>
        <taxon>Actinomycetes</taxon>
        <taxon>Pseudonocardiales</taxon>
        <taxon>Pseudonocardiaceae</taxon>
        <taxon>Actinokineospora</taxon>
    </lineage>
</organism>
<dbReference type="Proteomes" id="UP000734823">
    <property type="component" value="Unassembled WGS sequence"/>
</dbReference>
<comment type="caution">
    <text evidence="3">The sequence shown here is derived from an EMBL/GenBank/DDBJ whole genome shotgun (WGS) entry which is preliminary data.</text>
</comment>
<dbReference type="RefSeq" id="WP_187224008.1">
    <property type="nucleotide sequence ID" value="NZ_JABVED010000021.1"/>
</dbReference>
<dbReference type="Gene3D" id="3.30.530.20">
    <property type="match status" value="1"/>
</dbReference>
<evidence type="ECO:0000313" key="4">
    <source>
        <dbReference type="Proteomes" id="UP000734823"/>
    </source>
</evidence>
<evidence type="ECO:0000256" key="1">
    <source>
        <dbReference type="ARBA" id="ARBA00006817"/>
    </source>
</evidence>
<comment type="similarity">
    <text evidence="1">Belongs to the AHA1 family.</text>
</comment>
<reference evidence="3 4" key="1">
    <citation type="submission" date="2020-06" db="EMBL/GenBank/DDBJ databases">
        <title>Actinokineospora xiongansis sp. nov., isolated from soil of Baiyangdian.</title>
        <authorList>
            <person name="Zhang X."/>
        </authorList>
    </citation>
    <scope>NUCLEOTIDE SEQUENCE [LARGE SCALE GENOMIC DNA]</scope>
    <source>
        <strain evidence="3 4">HBU206404</strain>
    </source>
</reference>
<dbReference type="InterPro" id="IPR013538">
    <property type="entry name" value="ASHA1/2-like_C"/>
</dbReference>
<keyword evidence="4" id="KW-1185">Reference proteome</keyword>
<evidence type="ECO:0000259" key="2">
    <source>
        <dbReference type="Pfam" id="PF08327"/>
    </source>
</evidence>
<feature type="domain" description="Activator of Hsp90 ATPase homologue 1/2-like C-terminal" evidence="2">
    <location>
        <begin position="17"/>
        <end position="148"/>
    </location>
</feature>
<proteinExistence type="inferred from homology"/>
<dbReference type="EMBL" id="JABVED010000021">
    <property type="protein sequence ID" value="MBC6450933.1"/>
    <property type="molecule type" value="Genomic_DNA"/>
</dbReference>
<name>A0ABR7LEB6_9PSEU</name>
<protein>
    <submittedName>
        <fullName evidence="3">SRPBCC domain-containing protein</fullName>
    </submittedName>
</protein>
<gene>
    <name evidence="3" type="ORF">GPZ80_27600</name>
</gene>
<sequence length="150" mass="16980">MDQAMPEQRVAISRVFDAPRERVWEAWTRPELVSRWWGPHGVSVPESSIELDPRVGGTFKLTMVVAEFGMEVPMDSRFVEFAEKELIRFTEPKPCLPQMQSVDGLVTFTDFDGGTELGLDIEMRTSAEIREQSEAGWAESFDRLAAVLAE</sequence>
<accession>A0ABR7LEB6</accession>